<evidence type="ECO:0000256" key="1">
    <source>
        <dbReference type="SAM" id="Phobius"/>
    </source>
</evidence>
<feature type="transmembrane region" description="Helical" evidence="1">
    <location>
        <begin position="92"/>
        <end position="110"/>
    </location>
</feature>
<sequence length="702" mass="77701">MKRATRGALTGADSSLIQVPGRALAWLIASFAVLLAPQWDRLPVWLLVACVVLAGWRWLAQTGRLRLPGRWLRSGLMLTLVAVYVATVQGRFSVDTAASFFVLAVGLKWLETRSNRDFYVLFFILTYLATVNFLFRQGIFWTLLNLAGVVFLLIGLQVANAPSAPGAIRAGWKRLGMMLLKTLPVVVLLFVFFPRMAPLWSVPLVSGEARTGISDAMTPGDISSLAQSSERAFRASFGGEIPPPRLRYWRGLILDSFDGETWSQRQPEPFRRPGRVANDGGIGTLANDEYDVLLEPTDQRWAFALDDSVAVSDNVYLNEDQLFRFRRPADSAVRYRLAFESGAGGQRTQNPAPGPLGRADRYRYLQLPSSGNPRARVLADELAAAAPSAEVLISGLLRRFREQEYYYTLRPPAMPDNGIDDLLFDSRRGFCAHYAGAMTFVLRAAGIPARVVVGYQGGETGAGGDYLIVRQYDAHAWVEAWLPDRGWVRFDPTAAIAPSRIESGLREAVAGEGSFLENNWASPQKYGDMALVQWASLQVDRLNYQWQRWVVGYQGQSQMDLMSRLPGGFGLRELGYLTAGLIGVALLVAGLLAAWQHRGPVGRDPWMAAVGRWHRLCERAGVPVRQGETPDQLALRLERARPDVASSAQAFARLVNNHYYGPPAGPEAAGDLTRMKRLLVTLRRQLNRQPTQTEVTGADNRA</sequence>
<feature type="transmembrane region" description="Helical" evidence="1">
    <location>
        <begin position="175"/>
        <end position="193"/>
    </location>
</feature>
<feature type="transmembrane region" description="Helical" evidence="1">
    <location>
        <begin position="574"/>
        <end position="595"/>
    </location>
</feature>
<keyword evidence="1" id="KW-0472">Membrane</keyword>
<feature type="transmembrane region" description="Helical" evidence="1">
    <location>
        <begin position="117"/>
        <end position="135"/>
    </location>
</feature>
<feature type="domain" description="Transglutaminase-like" evidence="2">
    <location>
        <begin position="423"/>
        <end position="494"/>
    </location>
</feature>
<evidence type="ECO:0000313" key="3">
    <source>
        <dbReference type="EMBL" id="PHQ16164.1"/>
    </source>
</evidence>
<dbReference type="PANTHER" id="PTHR42736:SF1">
    <property type="entry name" value="PROTEIN-GLUTAMINE GAMMA-GLUTAMYLTRANSFERASE"/>
    <property type="match status" value="1"/>
</dbReference>
<dbReference type="Pfam" id="PF11992">
    <property type="entry name" value="TgpA_N"/>
    <property type="match status" value="1"/>
</dbReference>
<dbReference type="Pfam" id="PF13559">
    <property type="entry name" value="DUF4129"/>
    <property type="match status" value="1"/>
</dbReference>
<feature type="transmembrane region" description="Helical" evidence="1">
    <location>
        <begin position="71"/>
        <end position="86"/>
    </location>
</feature>
<gene>
    <name evidence="3" type="ORF">CLH61_03470</name>
</gene>
<proteinExistence type="predicted"/>
<comment type="caution">
    <text evidence="3">The sequence shown here is derived from an EMBL/GenBank/DDBJ whole genome shotgun (WGS) entry which is preliminary data.</text>
</comment>
<dbReference type="EMBL" id="NTFH01000004">
    <property type="protein sequence ID" value="PHQ16164.1"/>
    <property type="molecule type" value="Genomic_DNA"/>
</dbReference>
<dbReference type="AlphaFoldDB" id="A0A2G1UNU5"/>
<feature type="transmembrane region" description="Helical" evidence="1">
    <location>
        <begin position="42"/>
        <end position="59"/>
    </location>
</feature>
<keyword evidence="4" id="KW-1185">Reference proteome</keyword>
<dbReference type="Proteomes" id="UP000231409">
    <property type="component" value="Unassembled WGS sequence"/>
</dbReference>
<dbReference type="InterPro" id="IPR002931">
    <property type="entry name" value="Transglutaminase-like"/>
</dbReference>
<evidence type="ECO:0000259" key="2">
    <source>
        <dbReference type="SMART" id="SM00460"/>
    </source>
</evidence>
<evidence type="ECO:0000313" key="4">
    <source>
        <dbReference type="Proteomes" id="UP000231409"/>
    </source>
</evidence>
<keyword evidence="1" id="KW-1133">Transmembrane helix</keyword>
<dbReference type="RefSeq" id="WP_099613330.1">
    <property type="nucleotide sequence ID" value="NZ_KZ319368.1"/>
</dbReference>
<dbReference type="Pfam" id="PF01841">
    <property type="entry name" value="Transglut_core"/>
    <property type="match status" value="1"/>
</dbReference>
<dbReference type="InterPro" id="IPR021878">
    <property type="entry name" value="TgpA_N"/>
</dbReference>
<name>A0A2G1UNU5_9GAMM</name>
<feature type="transmembrane region" description="Helical" evidence="1">
    <location>
        <begin position="141"/>
        <end position="163"/>
    </location>
</feature>
<dbReference type="SUPFAM" id="SSF54001">
    <property type="entry name" value="Cysteine proteinases"/>
    <property type="match status" value="1"/>
</dbReference>
<dbReference type="InterPro" id="IPR038765">
    <property type="entry name" value="Papain-like_cys_pep_sf"/>
</dbReference>
<reference evidence="3 4" key="1">
    <citation type="submission" date="2017-09" db="EMBL/GenBank/DDBJ databases">
        <title>The draft genome sequences of Marinobacter sp. PWS21.</title>
        <authorList>
            <person name="Cao J."/>
        </authorList>
    </citation>
    <scope>NUCLEOTIDE SEQUENCE [LARGE SCALE GENOMIC DNA]</scope>
    <source>
        <strain evidence="3 4">PWS21</strain>
    </source>
</reference>
<protein>
    <submittedName>
        <fullName evidence="3">Transglutaminase</fullName>
    </submittedName>
</protein>
<keyword evidence="1" id="KW-0812">Transmembrane</keyword>
<dbReference type="InterPro" id="IPR025403">
    <property type="entry name" value="TgpA-like_C"/>
</dbReference>
<accession>A0A2G1UNU5</accession>
<organism evidence="3 4">
    <name type="scientific">Marinobacter profundi</name>
    <dbReference type="NCBI Taxonomy" id="2666256"/>
    <lineage>
        <taxon>Bacteria</taxon>
        <taxon>Pseudomonadati</taxon>
        <taxon>Pseudomonadota</taxon>
        <taxon>Gammaproteobacteria</taxon>
        <taxon>Pseudomonadales</taxon>
        <taxon>Marinobacteraceae</taxon>
        <taxon>Marinobacter</taxon>
    </lineage>
</organism>
<dbReference type="SMART" id="SM00460">
    <property type="entry name" value="TGc"/>
    <property type="match status" value="1"/>
</dbReference>
<feature type="transmembrane region" description="Helical" evidence="1">
    <location>
        <begin position="20"/>
        <end position="36"/>
    </location>
</feature>
<dbReference type="Gene3D" id="3.10.620.30">
    <property type="match status" value="1"/>
</dbReference>
<dbReference type="InterPro" id="IPR052901">
    <property type="entry name" value="Bact_TGase-like"/>
</dbReference>
<dbReference type="PANTHER" id="PTHR42736">
    <property type="entry name" value="PROTEIN-GLUTAMINE GAMMA-GLUTAMYLTRANSFERASE"/>
    <property type="match status" value="1"/>
</dbReference>